<dbReference type="PANTHER" id="PTHR12196">
    <property type="entry name" value="DOMAIN OF UNKNOWN FUNCTION 71 DUF71 -CONTAINING PROTEIN"/>
    <property type="match status" value="1"/>
</dbReference>
<evidence type="ECO:0000313" key="1">
    <source>
        <dbReference type="EMBL" id="MEQ2292829.1"/>
    </source>
</evidence>
<dbReference type="SUPFAM" id="SSF52402">
    <property type="entry name" value="Adenine nucleotide alpha hydrolases-like"/>
    <property type="match status" value="1"/>
</dbReference>
<name>A0ABV0YG68_9TELE</name>
<gene>
    <name evidence="1" type="ORF">AMECASPLE_026838</name>
</gene>
<proteinExistence type="predicted"/>
<protein>
    <recommendedName>
        <fullName evidence="3">Diphthine--ammonia ligase</fullName>
    </recommendedName>
</protein>
<keyword evidence="2" id="KW-1185">Reference proteome</keyword>
<evidence type="ECO:0008006" key="3">
    <source>
        <dbReference type="Google" id="ProtNLM"/>
    </source>
</evidence>
<reference evidence="1 2" key="1">
    <citation type="submission" date="2021-06" db="EMBL/GenBank/DDBJ databases">
        <authorList>
            <person name="Palmer J.M."/>
        </authorList>
    </citation>
    <scope>NUCLEOTIDE SEQUENCE [LARGE SCALE GENOMIC DNA]</scope>
    <source>
        <strain evidence="1 2">AS_MEX2019</strain>
        <tissue evidence="1">Muscle</tissue>
    </source>
</reference>
<dbReference type="InterPro" id="IPR030662">
    <property type="entry name" value="DPH6/MJ0570"/>
</dbReference>
<accession>A0ABV0YG68</accession>
<feature type="non-terminal residue" evidence="1">
    <location>
        <position position="97"/>
    </location>
</feature>
<evidence type="ECO:0000313" key="2">
    <source>
        <dbReference type="Proteomes" id="UP001469553"/>
    </source>
</evidence>
<dbReference type="PANTHER" id="PTHR12196:SF2">
    <property type="entry name" value="DIPHTHINE--AMMONIA LIGASE"/>
    <property type="match status" value="1"/>
</dbReference>
<dbReference type="Proteomes" id="UP001469553">
    <property type="component" value="Unassembled WGS sequence"/>
</dbReference>
<dbReference type="Gene3D" id="3.40.50.620">
    <property type="entry name" value="HUPs"/>
    <property type="match status" value="1"/>
</dbReference>
<sequence>MWRGWKEKEAIEAVSVGAILSDYQRVRVENVGCLNGSRSGVCVCSEPKAEKLYHCFAKCLRLGLQPLAYLWRRDQESLLSEMIKSDLYAILIKVAAF</sequence>
<comment type="caution">
    <text evidence="1">The sequence shown here is derived from an EMBL/GenBank/DDBJ whole genome shotgun (WGS) entry which is preliminary data.</text>
</comment>
<organism evidence="1 2">
    <name type="scientific">Ameca splendens</name>
    <dbReference type="NCBI Taxonomy" id="208324"/>
    <lineage>
        <taxon>Eukaryota</taxon>
        <taxon>Metazoa</taxon>
        <taxon>Chordata</taxon>
        <taxon>Craniata</taxon>
        <taxon>Vertebrata</taxon>
        <taxon>Euteleostomi</taxon>
        <taxon>Actinopterygii</taxon>
        <taxon>Neopterygii</taxon>
        <taxon>Teleostei</taxon>
        <taxon>Neoteleostei</taxon>
        <taxon>Acanthomorphata</taxon>
        <taxon>Ovalentaria</taxon>
        <taxon>Atherinomorphae</taxon>
        <taxon>Cyprinodontiformes</taxon>
        <taxon>Goodeidae</taxon>
        <taxon>Ameca</taxon>
    </lineage>
</organism>
<dbReference type="InterPro" id="IPR014729">
    <property type="entry name" value="Rossmann-like_a/b/a_fold"/>
</dbReference>
<dbReference type="EMBL" id="JAHRIP010031001">
    <property type="protein sequence ID" value="MEQ2292829.1"/>
    <property type="molecule type" value="Genomic_DNA"/>
</dbReference>